<evidence type="ECO:0000256" key="3">
    <source>
        <dbReference type="ARBA" id="ARBA00022475"/>
    </source>
</evidence>
<proteinExistence type="predicted"/>
<comment type="caution">
    <text evidence="9">The sequence shown here is derived from an EMBL/GenBank/DDBJ whole genome shotgun (WGS) entry which is preliminary data.</text>
</comment>
<evidence type="ECO:0000256" key="4">
    <source>
        <dbReference type="ARBA" id="ARBA00022692"/>
    </source>
</evidence>
<name>A0ABS8DD72_9FIRM</name>
<feature type="transmembrane region" description="Helical" evidence="7">
    <location>
        <begin position="321"/>
        <end position="339"/>
    </location>
</feature>
<evidence type="ECO:0000313" key="10">
    <source>
        <dbReference type="Proteomes" id="UP001299546"/>
    </source>
</evidence>
<feature type="domain" description="Major facilitator superfamily (MFS) profile" evidence="8">
    <location>
        <begin position="16"/>
        <end position="418"/>
    </location>
</feature>
<dbReference type="InterPro" id="IPR036259">
    <property type="entry name" value="MFS_trans_sf"/>
</dbReference>
<dbReference type="Pfam" id="PF07690">
    <property type="entry name" value="MFS_1"/>
    <property type="match status" value="1"/>
</dbReference>
<dbReference type="SUPFAM" id="SSF103473">
    <property type="entry name" value="MFS general substrate transporter"/>
    <property type="match status" value="1"/>
</dbReference>
<comment type="subcellular location">
    <subcellularLocation>
        <location evidence="1">Cell membrane</location>
        <topology evidence="1">Multi-pass membrane protein</topology>
    </subcellularLocation>
</comment>
<feature type="transmembrane region" description="Helical" evidence="7">
    <location>
        <begin position="55"/>
        <end position="74"/>
    </location>
</feature>
<sequence length="436" mass="47083">MSEKEKSKLSRRQWMFLIILSLGWSGVMVMGYFYTSYYSLIQNVFGYTDMEIANLAAIQSFVGAFGYLVGGFIADNIKPKISITIAYAGLCVCGALAVMRSGYMIMQLVAVGVSGFGLALFCVPMMRYISTLGTREQESTLYGWFYGLAAAESLVIAPIASKIINKSGSGAGLNAIIFFFCGMMLVSWIGHMVFIEPQYQKMLESGEIEQHNDGKFSLKLVGDLLKNPNTYFIIAIGVATVLPYDLNTFVQPLLASEFGASQSTIQFVASYANNGTALILAPLAGVLAAKIGSVTKSVALSLCMAIAAAAAILILPWGAKYLTIAVIIVFFLRGTFSFGKPARNTMIGESRLPRRARGTVIGLLNFVTGLQSTLIAKGAGTLTTNYGTNKGYHILYTIGLCLFVAGLIICIFFARRLERAKKQDEANGSTPEGLMI</sequence>
<feature type="transmembrane region" description="Helical" evidence="7">
    <location>
        <begin position="81"/>
        <end position="99"/>
    </location>
</feature>
<feature type="transmembrane region" description="Helical" evidence="7">
    <location>
        <begin position="394"/>
        <end position="414"/>
    </location>
</feature>
<dbReference type="InterPro" id="IPR020846">
    <property type="entry name" value="MFS_dom"/>
</dbReference>
<accession>A0ABS8DD72</accession>
<feature type="transmembrane region" description="Helical" evidence="7">
    <location>
        <begin position="172"/>
        <end position="195"/>
    </location>
</feature>
<dbReference type="RefSeq" id="WP_066735455.1">
    <property type="nucleotide sequence ID" value="NZ_JAJCIQ010000001.1"/>
</dbReference>
<evidence type="ECO:0000256" key="7">
    <source>
        <dbReference type="SAM" id="Phobius"/>
    </source>
</evidence>
<protein>
    <submittedName>
        <fullName evidence="9">MFS transporter</fullName>
    </submittedName>
</protein>
<evidence type="ECO:0000256" key="2">
    <source>
        <dbReference type="ARBA" id="ARBA00022448"/>
    </source>
</evidence>
<dbReference type="EMBL" id="JAJCIS010000001">
    <property type="protein sequence ID" value="MCB7386370.1"/>
    <property type="molecule type" value="Genomic_DNA"/>
</dbReference>
<dbReference type="PROSITE" id="PS50850">
    <property type="entry name" value="MFS"/>
    <property type="match status" value="1"/>
</dbReference>
<evidence type="ECO:0000256" key="1">
    <source>
        <dbReference type="ARBA" id="ARBA00004651"/>
    </source>
</evidence>
<feature type="transmembrane region" description="Helical" evidence="7">
    <location>
        <begin position="360"/>
        <end position="382"/>
    </location>
</feature>
<gene>
    <name evidence="9" type="ORF">LIZ65_03630</name>
</gene>
<dbReference type="InterPro" id="IPR011701">
    <property type="entry name" value="MFS"/>
</dbReference>
<keyword evidence="10" id="KW-1185">Reference proteome</keyword>
<keyword evidence="6 7" id="KW-0472">Membrane</keyword>
<feature type="transmembrane region" description="Helical" evidence="7">
    <location>
        <begin position="14"/>
        <end position="35"/>
    </location>
</feature>
<dbReference type="CDD" id="cd06174">
    <property type="entry name" value="MFS"/>
    <property type="match status" value="1"/>
</dbReference>
<feature type="transmembrane region" description="Helical" evidence="7">
    <location>
        <begin position="297"/>
        <end position="315"/>
    </location>
</feature>
<evidence type="ECO:0000313" key="9">
    <source>
        <dbReference type="EMBL" id="MCB7386370.1"/>
    </source>
</evidence>
<feature type="transmembrane region" description="Helical" evidence="7">
    <location>
        <begin position="141"/>
        <end position="160"/>
    </location>
</feature>
<dbReference type="PANTHER" id="PTHR23517">
    <property type="entry name" value="RESISTANCE PROTEIN MDTM, PUTATIVE-RELATED-RELATED"/>
    <property type="match status" value="1"/>
</dbReference>
<keyword evidence="2" id="KW-0813">Transport</keyword>
<dbReference type="Proteomes" id="UP001299546">
    <property type="component" value="Unassembled WGS sequence"/>
</dbReference>
<evidence type="ECO:0000259" key="8">
    <source>
        <dbReference type="PROSITE" id="PS50850"/>
    </source>
</evidence>
<dbReference type="PANTHER" id="PTHR23517:SF3">
    <property type="entry name" value="INTEGRAL MEMBRANE TRANSPORT PROTEIN"/>
    <property type="match status" value="1"/>
</dbReference>
<evidence type="ECO:0000256" key="5">
    <source>
        <dbReference type="ARBA" id="ARBA00022989"/>
    </source>
</evidence>
<keyword evidence="3" id="KW-1003">Cell membrane</keyword>
<evidence type="ECO:0000256" key="6">
    <source>
        <dbReference type="ARBA" id="ARBA00023136"/>
    </source>
</evidence>
<keyword evidence="4 7" id="KW-0812">Transmembrane</keyword>
<dbReference type="Gene3D" id="1.20.1250.20">
    <property type="entry name" value="MFS general substrate transporter like domains"/>
    <property type="match status" value="2"/>
</dbReference>
<dbReference type="InterPro" id="IPR050171">
    <property type="entry name" value="MFS_Transporters"/>
</dbReference>
<organism evidence="9 10">
    <name type="scientific">Bariatricus massiliensis</name>
    <dbReference type="NCBI Taxonomy" id="1745713"/>
    <lineage>
        <taxon>Bacteria</taxon>
        <taxon>Bacillati</taxon>
        <taxon>Bacillota</taxon>
        <taxon>Clostridia</taxon>
        <taxon>Lachnospirales</taxon>
        <taxon>Lachnospiraceae</taxon>
        <taxon>Bariatricus</taxon>
    </lineage>
</organism>
<feature type="transmembrane region" description="Helical" evidence="7">
    <location>
        <begin position="105"/>
        <end position="129"/>
    </location>
</feature>
<keyword evidence="5 7" id="KW-1133">Transmembrane helix</keyword>
<reference evidence="9 10" key="1">
    <citation type="submission" date="2021-10" db="EMBL/GenBank/DDBJ databases">
        <title>Collection of gut derived symbiotic bacterial strains cultured from healthy donors.</title>
        <authorList>
            <person name="Lin H."/>
            <person name="Littmann E."/>
            <person name="Kohout C."/>
            <person name="Pamer E.G."/>
        </authorList>
    </citation>
    <scope>NUCLEOTIDE SEQUENCE [LARGE SCALE GENOMIC DNA]</scope>
    <source>
        <strain evidence="9 10">DFI.1.165</strain>
    </source>
</reference>